<sequence length="502" mass="53747">MQILRVLGLLLTAVAAMDPIVIKGQRMFKYSTGKAFQVKGVDYYPRPNAGILDINNYDFFTDENEPIWAPHIKEFAELGANAIRLYAVDPSQSHDKFMCALQAIGVYVLVDLAASCEGCAITKDEYPTCYPGSLKTRGQQIIVAFSKYNNVIGFSAGNEVNHIVARAKTNAPCQKKFIRDMRAFIRSCNNEMRPIPVGVVTADSERSANAIYYNCRTDAADTLENAEWYGLNTYVQCDPAATSSVVGPGYKQLLDDFTSYKMSVPVMLTEIGCLNVGFPTIDGYAAQRTWVDAAWMLSPSFSSVFTGGFVFEFSTENANSKADAPYPFTSFGGQNYGLGYFSPETCDHRETPCTFNRMPNYGLLASQFNASNEAASMPQSPEYAGYRTTPPACPSDFATLASATWASDAVTDMLCPDLTQTPLCPGDTMINGNGDVIAPKSGTSPVPAGGTTPSGGKTPSSATPSPPGVTTSTPGGRATQGNSATALSMAMPVALALASLFA</sequence>
<feature type="compositionally biased region" description="Low complexity" evidence="5">
    <location>
        <begin position="447"/>
        <end position="476"/>
    </location>
</feature>
<dbReference type="GeneID" id="24123557"/>
<dbReference type="Proteomes" id="UP000030745">
    <property type="component" value="Unassembled WGS sequence"/>
</dbReference>
<dbReference type="GO" id="GO:0042124">
    <property type="term" value="F:1,3-beta-glucanosyltransferase activity"/>
    <property type="evidence" value="ECO:0007669"/>
    <property type="project" value="TreeGrafter"/>
</dbReference>
<dbReference type="PANTHER" id="PTHR31468:SF2">
    <property type="entry name" value="1,3-BETA-GLUCANOSYLTRANSFERASE GAS1"/>
    <property type="match status" value="1"/>
</dbReference>
<reference evidence="7 8" key="1">
    <citation type="journal article" date="2013" name="PLoS Genet.">
        <title>Distinctive expansion of potential virulence genes in the genome of the oomycete fish pathogen Saprolegnia parasitica.</title>
        <authorList>
            <person name="Jiang R.H."/>
            <person name="de Bruijn I."/>
            <person name="Haas B.J."/>
            <person name="Belmonte R."/>
            <person name="Lobach L."/>
            <person name="Christie J."/>
            <person name="van den Ackerveken G."/>
            <person name="Bottin A."/>
            <person name="Bulone V."/>
            <person name="Diaz-Moreno S.M."/>
            <person name="Dumas B."/>
            <person name="Fan L."/>
            <person name="Gaulin E."/>
            <person name="Govers F."/>
            <person name="Grenville-Briggs L.J."/>
            <person name="Horner N.R."/>
            <person name="Levin J.Z."/>
            <person name="Mammella M."/>
            <person name="Meijer H.J."/>
            <person name="Morris P."/>
            <person name="Nusbaum C."/>
            <person name="Oome S."/>
            <person name="Phillips A.J."/>
            <person name="van Rooyen D."/>
            <person name="Rzeszutek E."/>
            <person name="Saraiva M."/>
            <person name="Secombes C.J."/>
            <person name="Seidl M.F."/>
            <person name="Snel B."/>
            <person name="Stassen J.H."/>
            <person name="Sykes S."/>
            <person name="Tripathy S."/>
            <person name="van den Berg H."/>
            <person name="Vega-Arreguin J.C."/>
            <person name="Wawra S."/>
            <person name="Young S.K."/>
            <person name="Zeng Q."/>
            <person name="Dieguez-Uribeondo J."/>
            <person name="Russ C."/>
            <person name="Tyler B.M."/>
            <person name="van West P."/>
        </authorList>
    </citation>
    <scope>NUCLEOTIDE SEQUENCE [LARGE SCALE GENOMIC DNA]</scope>
    <source>
        <strain evidence="7 8">CBS 223.65</strain>
    </source>
</reference>
<dbReference type="KEGG" id="spar:SPRG_00934"/>
<keyword evidence="4" id="KW-0325">Glycoprotein</keyword>
<dbReference type="Gene3D" id="3.20.20.80">
    <property type="entry name" value="Glycosidases"/>
    <property type="match status" value="1"/>
</dbReference>
<dbReference type="SUPFAM" id="SSF51445">
    <property type="entry name" value="(Trans)glycosidases"/>
    <property type="match status" value="1"/>
</dbReference>
<evidence type="ECO:0000256" key="5">
    <source>
        <dbReference type="SAM" id="MobiDB-lite"/>
    </source>
</evidence>
<proteinExistence type="inferred from homology"/>
<keyword evidence="3" id="KW-1015">Disulfide bond</keyword>
<evidence type="ECO:0000256" key="4">
    <source>
        <dbReference type="ARBA" id="ARBA00023180"/>
    </source>
</evidence>
<keyword evidence="2 6" id="KW-0732">Signal</keyword>
<dbReference type="EMBL" id="KK583190">
    <property type="protein sequence ID" value="KDO34874.1"/>
    <property type="molecule type" value="Genomic_DNA"/>
</dbReference>
<evidence type="ECO:0000256" key="1">
    <source>
        <dbReference type="ARBA" id="ARBA00007528"/>
    </source>
</evidence>
<evidence type="ECO:0000256" key="3">
    <source>
        <dbReference type="ARBA" id="ARBA00023157"/>
    </source>
</evidence>
<evidence type="ECO:0000256" key="2">
    <source>
        <dbReference type="ARBA" id="ARBA00022729"/>
    </source>
</evidence>
<feature type="chain" id="PRO_5025589948" description="Glycoside hydrolase" evidence="6">
    <location>
        <begin position="17"/>
        <end position="502"/>
    </location>
</feature>
<feature type="region of interest" description="Disordered" evidence="5">
    <location>
        <begin position="434"/>
        <end position="482"/>
    </location>
</feature>
<dbReference type="VEuPathDB" id="FungiDB:SPRG_00934"/>
<dbReference type="GO" id="GO:0005886">
    <property type="term" value="C:plasma membrane"/>
    <property type="evidence" value="ECO:0007669"/>
    <property type="project" value="TreeGrafter"/>
</dbReference>
<dbReference type="GO" id="GO:0034411">
    <property type="term" value="P:cell wall (1-&gt;3)-beta-D-glucan biosynthetic process"/>
    <property type="evidence" value="ECO:0007669"/>
    <property type="project" value="TreeGrafter"/>
</dbReference>
<name>A0A067CVZ1_SAPPC</name>
<gene>
    <name evidence="7" type="ORF">SPRG_00934</name>
</gene>
<dbReference type="InterPro" id="IPR017853">
    <property type="entry name" value="GH"/>
</dbReference>
<feature type="signal peptide" evidence="6">
    <location>
        <begin position="1"/>
        <end position="16"/>
    </location>
</feature>
<organism evidence="7 8">
    <name type="scientific">Saprolegnia parasitica (strain CBS 223.65)</name>
    <dbReference type="NCBI Taxonomy" id="695850"/>
    <lineage>
        <taxon>Eukaryota</taxon>
        <taxon>Sar</taxon>
        <taxon>Stramenopiles</taxon>
        <taxon>Oomycota</taxon>
        <taxon>Saprolegniomycetes</taxon>
        <taxon>Saprolegniales</taxon>
        <taxon>Saprolegniaceae</taxon>
        <taxon>Saprolegnia</taxon>
    </lineage>
</organism>
<evidence type="ECO:0000313" key="7">
    <source>
        <dbReference type="EMBL" id="KDO34874.1"/>
    </source>
</evidence>
<keyword evidence="8" id="KW-1185">Reference proteome</keyword>
<dbReference type="OrthoDB" id="63839at2759"/>
<protein>
    <recommendedName>
        <fullName evidence="9">Glycoside hydrolase</fullName>
    </recommendedName>
</protein>
<evidence type="ECO:0000313" key="8">
    <source>
        <dbReference type="Proteomes" id="UP000030745"/>
    </source>
</evidence>
<dbReference type="Pfam" id="PF03198">
    <property type="entry name" value="Glyco_hydro_72"/>
    <property type="match status" value="1"/>
</dbReference>
<evidence type="ECO:0008006" key="9">
    <source>
        <dbReference type="Google" id="ProtNLM"/>
    </source>
</evidence>
<dbReference type="OMA" id="INNYDFF"/>
<dbReference type="InterPro" id="IPR004886">
    <property type="entry name" value="Glucanosyltransferase"/>
</dbReference>
<accession>A0A067CVZ1</accession>
<comment type="similarity">
    <text evidence="1">Belongs to the glycosyl hydrolase 72 family.</text>
</comment>
<dbReference type="PANTHER" id="PTHR31468">
    <property type="entry name" value="1,3-BETA-GLUCANOSYLTRANSFERASE GAS1"/>
    <property type="match status" value="1"/>
</dbReference>
<dbReference type="RefSeq" id="XP_012194536.1">
    <property type="nucleotide sequence ID" value="XM_012339146.1"/>
</dbReference>
<dbReference type="AlphaFoldDB" id="A0A067CVZ1"/>
<evidence type="ECO:0000256" key="6">
    <source>
        <dbReference type="SAM" id="SignalP"/>
    </source>
</evidence>